<proteinExistence type="predicted"/>
<sequence length="45" mass="5114">MYRNRVLLSRAVHCIANILCIFTSAPLKYMSIGVFSIRSLSNVVR</sequence>
<name>A0A0E9P7V4_ANGAN</name>
<dbReference type="EMBL" id="GBXM01107988">
    <property type="protein sequence ID" value="JAH00589.1"/>
    <property type="molecule type" value="Transcribed_RNA"/>
</dbReference>
<reference evidence="1" key="1">
    <citation type="submission" date="2014-11" db="EMBL/GenBank/DDBJ databases">
        <authorList>
            <person name="Amaro Gonzalez C."/>
        </authorList>
    </citation>
    <scope>NUCLEOTIDE SEQUENCE</scope>
</reference>
<evidence type="ECO:0000313" key="1">
    <source>
        <dbReference type="EMBL" id="JAH00589.1"/>
    </source>
</evidence>
<organism evidence="1">
    <name type="scientific">Anguilla anguilla</name>
    <name type="common">European freshwater eel</name>
    <name type="synonym">Muraena anguilla</name>
    <dbReference type="NCBI Taxonomy" id="7936"/>
    <lineage>
        <taxon>Eukaryota</taxon>
        <taxon>Metazoa</taxon>
        <taxon>Chordata</taxon>
        <taxon>Craniata</taxon>
        <taxon>Vertebrata</taxon>
        <taxon>Euteleostomi</taxon>
        <taxon>Actinopterygii</taxon>
        <taxon>Neopterygii</taxon>
        <taxon>Teleostei</taxon>
        <taxon>Anguilliformes</taxon>
        <taxon>Anguillidae</taxon>
        <taxon>Anguilla</taxon>
    </lineage>
</organism>
<dbReference type="AlphaFoldDB" id="A0A0E9P7V4"/>
<accession>A0A0E9P7V4</accession>
<protein>
    <submittedName>
        <fullName evidence="1">Uncharacterized protein</fullName>
    </submittedName>
</protein>
<reference evidence="1" key="2">
    <citation type="journal article" date="2015" name="Fish Shellfish Immunol.">
        <title>Early steps in the European eel (Anguilla anguilla)-Vibrio vulnificus interaction in the gills: Role of the RtxA13 toxin.</title>
        <authorList>
            <person name="Callol A."/>
            <person name="Pajuelo D."/>
            <person name="Ebbesson L."/>
            <person name="Teles M."/>
            <person name="MacKenzie S."/>
            <person name="Amaro C."/>
        </authorList>
    </citation>
    <scope>NUCLEOTIDE SEQUENCE</scope>
</reference>